<evidence type="ECO:0000313" key="3">
    <source>
        <dbReference type="Proteomes" id="UP001500610"/>
    </source>
</evidence>
<sequence length="102" mass="10084">MRLDRTAVALRGHPAAPHTGAASRACHGAGKAASQAAGGEPAAPHRAAAQAATEAEDSLVALDARSPAEDRDDAGADESGALTRAGSGALALYDAGQEAELW</sequence>
<comment type="caution">
    <text evidence="2">The sequence shown here is derived from an EMBL/GenBank/DDBJ whole genome shotgun (WGS) entry which is preliminary data.</text>
</comment>
<feature type="compositionally biased region" description="Low complexity" evidence="1">
    <location>
        <begin position="25"/>
        <end position="53"/>
    </location>
</feature>
<accession>A0ABP9IXX1</accession>
<organism evidence="2 3">
    <name type="scientific">Streptomyces hyderabadensis</name>
    <dbReference type="NCBI Taxonomy" id="598549"/>
    <lineage>
        <taxon>Bacteria</taxon>
        <taxon>Bacillati</taxon>
        <taxon>Actinomycetota</taxon>
        <taxon>Actinomycetes</taxon>
        <taxon>Kitasatosporales</taxon>
        <taxon>Streptomycetaceae</taxon>
        <taxon>Streptomyces</taxon>
    </lineage>
</organism>
<dbReference type="EMBL" id="BAABIV010000037">
    <property type="protein sequence ID" value="GAA5012553.1"/>
    <property type="molecule type" value="Genomic_DNA"/>
</dbReference>
<feature type="region of interest" description="Disordered" evidence="1">
    <location>
        <begin position="1"/>
        <end position="83"/>
    </location>
</feature>
<reference evidence="3" key="1">
    <citation type="journal article" date="2019" name="Int. J. Syst. Evol. Microbiol.">
        <title>The Global Catalogue of Microorganisms (GCM) 10K type strain sequencing project: providing services to taxonomists for standard genome sequencing and annotation.</title>
        <authorList>
            <consortium name="The Broad Institute Genomics Platform"/>
            <consortium name="The Broad Institute Genome Sequencing Center for Infectious Disease"/>
            <person name="Wu L."/>
            <person name="Ma J."/>
        </authorList>
    </citation>
    <scope>NUCLEOTIDE SEQUENCE [LARGE SCALE GENOMIC DNA]</scope>
    <source>
        <strain evidence="3">JCM 17657</strain>
    </source>
</reference>
<proteinExistence type="predicted"/>
<gene>
    <name evidence="2" type="ORF">GCM10023257_70160</name>
</gene>
<evidence type="ECO:0000256" key="1">
    <source>
        <dbReference type="SAM" id="MobiDB-lite"/>
    </source>
</evidence>
<name>A0ABP9IXX1_9ACTN</name>
<dbReference type="Proteomes" id="UP001500610">
    <property type="component" value="Unassembled WGS sequence"/>
</dbReference>
<protein>
    <submittedName>
        <fullName evidence="2">Uncharacterized protein</fullName>
    </submittedName>
</protein>
<evidence type="ECO:0000313" key="2">
    <source>
        <dbReference type="EMBL" id="GAA5012553.1"/>
    </source>
</evidence>
<keyword evidence="3" id="KW-1185">Reference proteome</keyword>